<reference evidence="8 9" key="1">
    <citation type="journal article" date="2019" name="Int. J. Syst. Evol. Microbiol.">
        <title>Lactobacillus salitolerans sp. nov., a novel lactic acid bacterium isolated from spent mushroom substrates.</title>
        <authorList>
            <person name="Tohno M."/>
            <person name="Tanizawa Y."/>
            <person name="Kojima Y."/>
            <person name="Sakamoto M."/>
            <person name="Nakamura Y."/>
            <person name="Ohkuma M."/>
            <person name="Kobayashi H."/>
        </authorList>
    </citation>
    <scope>NUCLEOTIDE SEQUENCE [LARGE SCALE GENOMIC DNA]</scope>
    <source>
        <strain evidence="8 9">YK43</strain>
    </source>
</reference>
<organism evidence="8 9">
    <name type="scientific">Ligilactobacillus salitolerans</name>
    <dbReference type="NCBI Taxonomy" id="1808352"/>
    <lineage>
        <taxon>Bacteria</taxon>
        <taxon>Bacillati</taxon>
        <taxon>Bacillota</taxon>
        <taxon>Bacilli</taxon>
        <taxon>Lactobacillales</taxon>
        <taxon>Lactobacillaceae</taxon>
        <taxon>Ligilactobacillus</taxon>
    </lineage>
</organism>
<comment type="caution">
    <text evidence="8">The sequence shown here is derived from an EMBL/GenBank/DDBJ whole genome shotgun (WGS) entry which is preliminary data.</text>
</comment>
<dbReference type="Gene3D" id="2.30.30.240">
    <property type="entry name" value="PRC-barrel domain"/>
    <property type="match status" value="1"/>
</dbReference>
<dbReference type="GO" id="GO:0042274">
    <property type="term" value="P:ribosomal small subunit biogenesis"/>
    <property type="evidence" value="ECO:0007669"/>
    <property type="project" value="UniProtKB-UniRule"/>
</dbReference>
<feature type="domain" description="Ribosome maturation factor RimM PRC barrel" evidence="7">
    <location>
        <begin position="101"/>
        <end position="168"/>
    </location>
</feature>
<dbReference type="InterPro" id="IPR056792">
    <property type="entry name" value="PRC_RimM"/>
</dbReference>
<evidence type="ECO:0000256" key="1">
    <source>
        <dbReference type="ARBA" id="ARBA00022490"/>
    </source>
</evidence>
<dbReference type="EMBL" id="BFFP01000006">
    <property type="protein sequence ID" value="GBG94141.1"/>
    <property type="molecule type" value="Genomic_DNA"/>
</dbReference>
<dbReference type="PANTHER" id="PTHR33692">
    <property type="entry name" value="RIBOSOME MATURATION FACTOR RIMM"/>
    <property type="match status" value="1"/>
</dbReference>
<dbReference type="InterPro" id="IPR011961">
    <property type="entry name" value="RimM"/>
</dbReference>
<protein>
    <recommendedName>
        <fullName evidence="5">Ribosome maturation factor RimM</fullName>
    </recommendedName>
</protein>
<comment type="subcellular location">
    <subcellularLocation>
        <location evidence="5">Cytoplasm</location>
    </subcellularLocation>
</comment>
<dbReference type="SUPFAM" id="SSF50346">
    <property type="entry name" value="PRC-barrel domain"/>
    <property type="match status" value="1"/>
</dbReference>
<name>A0A401IRJ4_9LACO</name>
<comment type="similarity">
    <text evidence="5">Belongs to the RimM family.</text>
</comment>
<evidence type="ECO:0000256" key="4">
    <source>
        <dbReference type="ARBA" id="ARBA00023186"/>
    </source>
</evidence>
<dbReference type="InterPro" id="IPR011033">
    <property type="entry name" value="PRC_barrel-like_sf"/>
</dbReference>
<dbReference type="InterPro" id="IPR002676">
    <property type="entry name" value="RimM_N"/>
</dbReference>
<evidence type="ECO:0000256" key="3">
    <source>
        <dbReference type="ARBA" id="ARBA00022552"/>
    </source>
</evidence>
<comment type="domain">
    <text evidence="5">The PRC barrel domain binds ribosomal protein uS19.</text>
</comment>
<dbReference type="AlphaFoldDB" id="A0A401IRJ4"/>
<evidence type="ECO:0000313" key="8">
    <source>
        <dbReference type="EMBL" id="GBG94141.1"/>
    </source>
</evidence>
<sequence>MAYFDVGKIVNTHGIHGEVKVMASTDFPSERFAVGQVVYVNDGQKPPVKLTIKTHRQHKQLELLTFDEINDINEAEKYKGAQLQITQEQQEPLAEGTYYYREIIGLKVFSLQEEYLGTISEVMQTGANDVWVVRRENGKEILLPVIQDVIKEVDLAQGQIIVDWLEGLEEQ</sequence>
<dbReference type="GO" id="GO:0005840">
    <property type="term" value="C:ribosome"/>
    <property type="evidence" value="ECO:0007669"/>
    <property type="project" value="InterPro"/>
</dbReference>
<keyword evidence="9" id="KW-1185">Reference proteome</keyword>
<keyword evidence="4 5" id="KW-0143">Chaperone</keyword>
<dbReference type="OrthoDB" id="9810331at2"/>
<dbReference type="Pfam" id="PF01782">
    <property type="entry name" value="RimM"/>
    <property type="match status" value="1"/>
</dbReference>
<keyword evidence="2 5" id="KW-0690">Ribosome biogenesis</keyword>
<dbReference type="NCBIfam" id="TIGR02273">
    <property type="entry name" value="16S_RimM"/>
    <property type="match status" value="1"/>
</dbReference>
<evidence type="ECO:0000313" key="9">
    <source>
        <dbReference type="Proteomes" id="UP000286848"/>
    </source>
</evidence>
<dbReference type="Proteomes" id="UP000286848">
    <property type="component" value="Unassembled WGS sequence"/>
</dbReference>
<keyword evidence="3 5" id="KW-0698">rRNA processing</keyword>
<evidence type="ECO:0000259" key="7">
    <source>
        <dbReference type="Pfam" id="PF24986"/>
    </source>
</evidence>
<dbReference type="Gene3D" id="2.40.30.60">
    <property type="entry name" value="RimM"/>
    <property type="match status" value="1"/>
</dbReference>
<dbReference type="GO" id="GO:0005737">
    <property type="term" value="C:cytoplasm"/>
    <property type="evidence" value="ECO:0007669"/>
    <property type="project" value="UniProtKB-SubCell"/>
</dbReference>
<proteinExistence type="inferred from homology"/>
<dbReference type="GO" id="GO:0043022">
    <property type="term" value="F:ribosome binding"/>
    <property type="evidence" value="ECO:0007669"/>
    <property type="project" value="InterPro"/>
</dbReference>
<dbReference type="RefSeq" id="WP_124975276.1">
    <property type="nucleotide sequence ID" value="NZ_BFFP01000006.1"/>
</dbReference>
<dbReference type="InterPro" id="IPR009000">
    <property type="entry name" value="Transl_B-barrel_sf"/>
</dbReference>
<dbReference type="InterPro" id="IPR036976">
    <property type="entry name" value="RimM_N_sf"/>
</dbReference>
<comment type="subunit">
    <text evidence="5">Binds ribosomal protein uS19.</text>
</comment>
<comment type="function">
    <text evidence="5">An accessory protein needed during the final step in the assembly of 30S ribosomal subunit, possibly for assembly of the head region. Essential for efficient processing of 16S rRNA. May be needed both before and after RbfA during the maturation of 16S rRNA. It has affinity for free ribosomal 30S subunits but not for 70S ribosomes.</text>
</comment>
<evidence type="ECO:0000256" key="2">
    <source>
        <dbReference type="ARBA" id="ARBA00022517"/>
    </source>
</evidence>
<evidence type="ECO:0000256" key="5">
    <source>
        <dbReference type="HAMAP-Rule" id="MF_00014"/>
    </source>
</evidence>
<feature type="domain" description="RimM N-terminal" evidence="6">
    <location>
        <begin position="6"/>
        <end position="88"/>
    </location>
</feature>
<dbReference type="Pfam" id="PF24986">
    <property type="entry name" value="PRC_RimM"/>
    <property type="match status" value="1"/>
</dbReference>
<dbReference type="PANTHER" id="PTHR33692:SF1">
    <property type="entry name" value="RIBOSOME MATURATION FACTOR RIMM"/>
    <property type="match status" value="1"/>
</dbReference>
<gene>
    <name evidence="5 8" type="primary">rimM</name>
    <name evidence="8" type="ORF">LFYK43_06000</name>
</gene>
<accession>A0A401IRJ4</accession>
<keyword evidence="1 5" id="KW-0963">Cytoplasm</keyword>
<evidence type="ECO:0000259" key="6">
    <source>
        <dbReference type="Pfam" id="PF01782"/>
    </source>
</evidence>
<dbReference type="GO" id="GO:0006364">
    <property type="term" value="P:rRNA processing"/>
    <property type="evidence" value="ECO:0007669"/>
    <property type="project" value="UniProtKB-UniRule"/>
</dbReference>
<dbReference type="SUPFAM" id="SSF50447">
    <property type="entry name" value="Translation proteins"/>
    <property type="match status" value="1"/>
</dbReference>
<dbReference type="HAMAP" id="MF_00014">
    <property type="entry name" value="Ribosome_mat_RimM"/>
    <property type="match status" value="1"/>
</dbReference>